<evidence type="ECO:0000313" key="1">
    <source>
        <dbReference type="EMBL" id="QBM88565.1"/>
    </source>
</evidence>
<proteinExistence type="predicted"/>
<dbReference type="EMBL" id="CP034458">
    <property type="protein sequence ID" value="QBM88565.1"/>
    <property type="molecule type" value="Genomic_DNA"/>
</dbReference>
<evidence type="ECO:0000313" key="2">
    <source>
        <dbReference type="Proteomes" id="UP000292447"/>
    </source>
</evidence>
<dbReference type="Proteomes" id="UP000292447">
    <property type="component" value="Chromosome III"/>
</dbReference>
<accession>A0A4P6XPH8</accession>
<keyword evidence="2" id="KW-1185">Reference proteome</keyword>
<reference evidence="2" key="1">
    <citation type="submission" date="2019-03" db="EMBL/GenBank/DDBJ databases">
        <title>Snf2 controls pulcherriminic acid biosynthesis and connects pigmentation and antifungal activity of the yeast Metschnikowia pulcherrima.</title>
        <authorList>
            <person name="Gore-Lloyd D."/>
            <person name="Sumann I."/>
            <person name="Brachmann A.O."/>
            <person name="Schneeberger K."/>
            <person name="Ortiz-Merino R.A."/>
            <person name="Moreno-Beltran M."/>
            <person name="Schlaefli M."/>
            <person name="Kirner P."/>
            <person name="Santos Kron A."/>
            <person name="Wolfe K.H."/>
            <person name="Piel J."/>
            <person name="Ahrens C.H."/>
            <person name="Henk D."/>
            <person name="Freimoser F.M."/>
        </authorList>
    </citation>
    <scope>NUCLEOTIDE SEQUENCE [LARGE SCALE GENOMIC DNA]</scope>
    <source>
        <strain evidence="2">APC 1.2</strain>
    </source>
</reference>
<sequence length="526" mass="57433">MYVPSRHPVYSSKSLPQQLVALNLTFNHLSTLFQLTAGHVQRAVLRDVDNNLDGGIWLQVCQYQARQQVAGDVHNLALRLWLIVRLGVRVRVRGWLAFHNRFLHSTLTLVQLNNNVWASAVCDLNRLFDWVGGLSNQKRVEVALGVLDTNWRLQVLGVHNHRLQGLGDLLGVKALDQGSLQSSTSGGQLLRGCGTWVQSRGDHGGRLREHKLHVLGQLNDVGAATRKQDLVDVQGVKAGFQQHGLDERGHVAQGLSSRQFEAHSVNVGKEVVALGQRLHGERRRRDVRKGFLGDNRLGLQLGHRARVVSGVCLELLLELLSEVLQDGSVQVVTTQLMGVRSGQHGHDSASHGDDGGVQADSAKVGHHVDFVLQQTVLTQGGQRRGHVRQQRRQGLLDLLHDLQAGGQHGLLQHLSLVLGEVGGHRQHCADNVLAKVILSGTLQLAEVARSGLLNRHELGLALLAGNRISDTTILGLHGLGAVRGHGNVNFVKLFAKEIAEVDDRVGCISHQLRLCLSAMVLVGTDI</sequence>
<protein>
    <submittedName>
        <fullName evidence="1">NAD-specific glutamate dehydrogenase</fullName>
    </submittedName>
</protein>
<organism evidence="1 2">
    <name type="scientific">Metschnikowia aff. pulcherrima</name>
    <dbReference type="NCBI Taxonomy" id="2163413"/>
    <lineage>
        <taxon>Eukaryota</taxon>
        <taxon>Fungi</taxon>
        <taxon>Dikarya</taxon>
        <taxon>Ascomycota</taxon>
        <taxon>Saccharomycotina</taxon>
        <taxon>Pichiomycetes</taxon>
        <taxon>Metschnikowiaceae</taxon>
        <taxon>Metschnikowia</taxon>
    </lineage>
</organism>
<gene>
    <name evidence="1" type="primary">MPUL0C05360</name>
    <name evidence="1" type="ORF">METSCH_C05360</name>
</gene>
<dbReference type="AlphaFoldDB" id="A0A4P6XPH8"/>
<dbReference type="Pfam" id="PF10712">
    <property type="entry name" value="NAD-GH"/>
    <property type="match status" value="1"/>
</dbReference>
<dbReference type="InterPro" id="IPR019651">
    <property type="entry name" value="Glutamate_DH_NAD-spec"/>
</dbReference>
<name>A0A4P6XPH8_9ASCO</name>